<reference evidence="2 3" key="1">
    <citation type="submission" date="2022-05" db="EMBL/GenBank/DDBJ databases">
        <title>Chromosome-level reference genomes for two strains of Caenorhabditis briggsae: an improved platform for comparative genomics.</title>
        <authorList>
            <person name="Stevens L."/>
            <person name="Andersen E.C."/>
        </authorList>
    </citation>
    <scope>NUCLEOTIDE SEQUENCE [LARGE SCALE GENOMIC DNA]</scope>
    <source>
        <strain evidence="2">QX1410_ONT</strain>
        <tissue evidence="2">Whole-organism</tissue>
    </source>
</reference>
<proteinExistence type="predicted"/>
<organism evidence="2 3">
    <name type="scientific">Caenorhabditis briggsae</name>
    <dbReference type="NCBI Taxonomy" id="6238"/>
    <lineage>
        <taxon>Eukaryota</taxon>
        <taxon>Metazoa</taxon>
        <taxon>Ecdysozoa</taxon>
        <taxon>Nematoda</taxon>
        <taxon>Chromadorea</taxon>
        <taxon>Rhabditida</taxon>
        <taxon>Rhabditina</taxon>
        <taxon>Rhabditomorpha</taxon>
        <taxon>Rhabditoidea</taxon>
        <taxon>Rhabditidae</taxon>
        <taxon>Peloderinae</taxon>
        <taxon>Caenorhabditis</taxon>
    </lineage>
</organism>
<name>A0AAE9DFS0_CAEBR</name>
<evidence type="ECO:0000313" key="3">
    <source>
        <dbReference type="Proteomes" id="UP000827892"/>
    </source>
</evidence>
<keyword evidence="1" id="KW-1133">Transmembrane helix</keyword>
<accession>A0AAE9DFS0</accession>
<keyword evidence="1" id="KW-0812">Transmembrane</keyword>
<protein>
    <submittedName>
        <fullName evidence="2">Uncharacterized protein</fullName>
    </submittedName>
</protein>
<feature type="transmembrane region" description="Helical" evidence="1">
    <location>
        <begin position="30"/>
        <end position="46"/>
    </location>
</feature>
<dbReference type="EMBL" id="CP090893">
    <property type="protein sequence ID" value="ULU03065.1"/>
    <property type="molecule type" value="Genomic_DNA"/>
</dbReference>
<evidence type="ECO:0000256" key="1">
    <source>
        <dbReference type="SAM" id="Phobius"/>
    </source>
</evidence>
<gene>
    <name evidence="2" type="ORF">L3Y34_002565</name>
</gene>
<sequence>MSGGGSRHEKRPKRARLAFLHAAAHKNRDFSLFTFFFLFFELFFSAKKLERYAKRFKPATTPLLRHLHRQVPYGNRRLRLLRLFSSRANQTRRLQCGIQEIDRLCD</sequence>
<dbReference type="AlphaFoldDB" id="A0AAE9DFS0"/>
<evidence type="ECO:0000313" key="2">
    <source>
        <dbReference type="EMBL" id="ULU03065.1"/>
    </source>
</evidence>
<keyword evidence="1" id="KW-0472">Membrane</keyword>
<dbReference type="Proteomes" id="UP000827892">
    <property type="component" value="Chromosome III"/>
</dbReference>